<evidence type="ECO:0000313" key="4">
    <source>
        <dbReference type="Proteomes" id="UP001470230"/>
    </source>
</evidence>
<dbReference type="PROSITE" id="PS00125">
    <property type="entry name" value="SER_THR_PHOSPHATASE"/>
    <property type="match status" value="1"/>
</dbReference>
<name>A0ABR2KNR2_9EUKA</name>
<reference evidence="3 4" key="1">
    <citation type="submission" date="2024-04" db="EMBL/GenBank/DDBJ databases">
        <title>Tritrichomonas musculus Genome.</title>
        <authorList>
            <person name="Alves-Ferreira E."/>
            <person name="Grigg M."/>
            <person name="Lorenzi H."/>
            <person name="Galac M."/>
        </authorList>
    </citation>
    <scope>NUCLEOTIDE SEQUENCE [LARGE SCALE GENOMIC DNA]</scope>
    <source>
        <strain evidence="3 4">EAF2021</strain>
    </source>
</reference>
<dbReference type="Pfam" id="PF00149">
    <property type="entry name" value="Metallophos"/>
    <property type="match status" value="1"/>
</dbReference>
<dbReference type="PANTHER" id="PTHR11668">
    <property type="entry name" value="SERINE/THREONINE PROTEIN PHOSPHATASE"/>
    <property type="match status" value="1"/>
</dbReference>
<dbReference type="EMBL" id="JAPFFF010000004">
    <property type="protein sequence ID" value="KAK8892777.1"/>
    <property type="molecule type" value="Genomic_DNA"/>
</dbReference>
<proteinExistence type="inferred from homology"/>
<dbReference type="SMART" id="SM00156">
    <property type="entry name" value="PP2Ac"/>
    <property type="match status" value="1"/>
</dbReference>
<dbReference type="Gene3D" id="3.60.21.10">
    <property type="match status" value="1"/>
</dbReference>
<evidence type="ECO:0000259" key="2">
    <source>
        <dbReference type="PROSITE" id="PS00125"/>
    </source>
</evidence>
<sequence>MNNASYVLFAYSSFKFLSLEQLLKIGMNQNEDPNPIPSFDENLLINLCKDATEIFSNENTVLEIDGDTIIVGDIHGSFHDLLRILHYHHSSDAKIVFLGDYVDRGSFSLECITLLLALKITYPDKFYLLRGNHEFDAISSSYGFKREILNFHNPVKMDKNTNAQKKIISEKNIFNFEEEEEEETASHEELCDKFFENHISMNCYKYTEELYNAFMKTFSYLPIAAIVNKTTFCIHGGLSPLLTKIERITKEIQRPIYNVDDSLLLTDLLWGDPSPTNPNFFSENPRGRGKLFNGISVFKFLKNNNMTRMIRAHECVNQGIREDFNGKCITVFSASSYNKNMGNLSGILKLSLNNDEVESIFFEPIHRIKKYDAVYFKVSQYNETKPSKSIFFSHYNLKTIPSSGCLPDHSSNDTTRIDLKLTASHGIPNTKSIRTNASNFRSGLLSNRITFITGAQNRKSIELATSPFKFQKDFSDHSTSKQASTISNQVRLPFLSAKNTI</sequence>
<dbReference type="Proteomes" id="UP001470230">
    <property type="component" value="Unassembled WGS sequence"/>
</dbReference>
<dbReference type="InterPro" id="IPR050341">
    <property type="entry name" value="PP1_catalytic_subunit"/>
</dbReference>
<dbReference type="InterPro" id="IPR006186">
    <property type="entry name" value="Ser/Thr-sp_prot-phosphatase"/>
</dbReference>
<evidence type="ECO:0000256" key="1">
    <source>
        <dbReference type="RuleBase" id="RU004273"/>
    </source>
</evidence>
<dbReference type="InterPro" id="IPR004843">
    <property type="entry name" value="Calcineurin-like_PHP"/>
</dbReference>
<evidence type="ECO:0000313" key="3">
    <source>
        <dbReference type="EMBL" id="KAK8892777.1"/>
    </source>
</evidence>
<comment type="catalytic activity">
    <reaction evidence="1">
        <text>O-phospho-L-threonyl-[protein] + H2O = L-threonyl-[protein] + phosphate</text>
        <dbReference type="Rhea" id="RHEA:47004"/>
        <dbReference type="Rhea" id="RHEA-COMP:11060"/>
        <dbReference type="Rhea" id="RHEA-COMP:11605"/>
        <dbReference type="ChEBI" id="CHEBI:15377"/>
        <dbReference type="ChEBI" id="CHEBI:30013"/>
        <dbReference type="ChEBI" id="CHEBI:43474"/>
        <dbReference type="ChEBI" id="CHEBI:61977"/>
        <dbReference type="EC" id="3.1.3.16"/>
    </reaction>
</comment>
<keyword evidence="4" id="KW-1185">Reference proteome</keyword>
<feature type="domain" description="Serine/threonine specific protein phosphatases" evidence="2">
    <location>
        <begin position="129"/>
        <end position="134"/>
    </location>
</feature>
<comment type="similarity">
    <text evidence="1">Belongs to the PPP phosphatase family.</text>
</comment>
<organism evidence="3 4">
    <name type="scientific">Tritrichomonas musculus</name>
    <dbReference type="NCBI Taxonomy" id="1915356"/>
    <lineage>
        <taxon>Eukaryota</taxon>
        <taxon>Metamonada</taxon>
        <taxon>Parabasalia</taxon>
        <taxon>Tritrichomonadida</taxon>
        <taxon>Tritrichomonadidae</taxon>
        <taxon>Tritrichomonas</taxon>
    </lineage>
</organism>
<dbReference type="SUPFAM" id="SSF56300">
    <property type="entry name" value="Metallo-dependent phosphatases"/>
    <property type="match status" value="1"/>
</dbReference>
<keyword evidence="1" id="KW-0378">Hydrolase</keyword>
<dbReference type="PANTHER" id="PTHR11668:SF494">
    <property type="entry name" value="PROTEIN PHOSPHATASE, PUTATIVE-RELATED"/>
    <property type="match status" value="1"/>
</dbReference>
<accession>A0ABR2KNR2</accession>
<protein>
    <recommendedName>
        <fullName evidence="1">Serine/threonine-protein phosphatase</fullName>
        <ecNumber evidence="1">3.1.3.16</ecNumber>
    </recommendedName>
</protein>
<gene>
    <name evidence="3" type="ORF">M9Y10_030019</name>
</gene>
<comment type="caution">
    <text evidence="3">The sequence shown here is derived from an EMBL/GenBank/DDBJ whole genome shotgun (WGS) entry which is preliminary data.</text>
</comment>
<dbReference type="PRINTS" id="PR00114">
    <property type="entry name" value="STPHPHTASE"/>
</dbReference>
<dbReference type="EC" id="3.1.3.16" evidence="1"/>
<dbReference type="InterPro" id="IPR029052">
    <property type="entry name" value="Metallo-depent_PP-like"/>
</dbReference>